<reference evidence="2" key="1">
    <citation type="journal article" date="2012" name="Proc. Natl. Acad. Sci. U.S.A.">
        <title>Antigenic diversity is generated by distinct evolutionary mechanisms in African trypanosome species.</title>
        <authorList>
            <person name="Jackson A.P."/>
            <person name="Berry A."/>
            <person name="Aslett M."/>
            <person name="Allison H.C."/>
            <person name="Burton P."/>
            <person name="Vavrova-Anderson J."/>
            <person name="Brown R."/>
            <person name="Browne H."/>
            <person name="Corton N."/>
            <person name="Hauser H."/>
            <person name="Gamble J."/>
            <person name="Gilderthorp R."/>
            <person name="Marcello L."/>
            <person name="McQuillan J."/>
            <person name="Otto T.D."/>
            <person name="Quail M.A."/>
            <person name="Sanders M.J."/>
            <person name="van Tonder A."/>
            <person name="Ginger M.L."/>
            <person name="Field M.C."/>
            <person name="Barry J.D."/>
            <person name="Hertz-Fowler C."/>
            <person name="Berriman M."/>
        </authorList>
    </citation>
    <scope>NUCLEOTIDE SEQUENCE</scope>
    <source>
        <strain evidence="2">IL3000</strain>
    </source>
</reference>
<dbReference type="EMBL" id="HE575321">
    <property type="protein sequence ID" value="CCC92108.1"/>
    <property type="molecule type" value="Genomic_DNA"/>
</dbReference>
<keyword evidence="1" id="KW-1133">Transmembrane helix</keyword>
<name>G0URU6_TRYCI</name>
<keyword evidence="1" id="KW-0812">Transmembrane</keyword>
<evidence type="ECO:0000313" key="2">
    <source>
        <dbReference type="EMBL" id="CCC92108.1"/>
    </source>
</evidence>
<proteinExistence type="predicted"/>
<protein>
    <submittedName>
        <fullName evidence="2">Uncharacterized protein</fullName>
    </submittedName>
</protein>
<feature type="transmembrane region" description="Helical" evidence="1">
    <location>
        <begin position="58"/>
        <end position="80"/>
    </location>
</feature>
<organism evidence="2">
    <name type="scientific">Trypanosoma congolense (strain IL3000)</name>
    <dbReference type="NCBI Taxonomy" id="1068625"/>
    <lineage>
        <taxon>Eukaryota</taxon>
        <taxon>Discoba</taxon>
        <taxon>Euglenozoa</taxon>
        <taxon>Kinetoplastea</taxon>
        <taxon>Metakinetoplastina</taxon>
        <taxon>Trypanosomatida</taxon>
        <taxon>Trypanosomatidae</taxon>
        <taxon>Trypanosoma</taxon>
        <taxon>Nannomonas</taxon>
    </lineage>
</organism>
<feature type="transmembrane region" description="Helical" evidence="1">
    <location>
        <begin position="92"/>
        <end position="117"/>
    </location>
</feature>
<dbReference type="AlphaFoldDB" id="G0URU6"/>
<keyword evidence="1" id="KW-0472">Membrane</keyword>
<gene>
    <name evidence="2" type="ORF">TCIL3000_8_3270</name>
</gene>
<sequence>MCYWRRILKTDEFCLNWYNYNVVFFFVIIINFFLITSVNITCTVLYPFTLVCRCTATCVILTSELSNIYIYICVYIYWFLQCNCSCLCYARYCVFLLLLPSHGLCLFFPLLVLAYCFSLH</sequence>
<evidence type="ECO:0000256" key="1">
    <source>
        <dbReference type="SAM" id="Phobius"/>
    </source>
</evidence>
<feature type="transmembrane region" description="Helical" evidence="1">
    <location>
        <begin position="20"/>
        <end position="46"/>
    </location>
</feature>
<accession>G0URU6</accession>